<evidence type="ECO:0000256" key="4">
    <source>
        <dbReference type="ARBA" id="ARBA00021948"/>
    </source>
</evidence>
<proteinExistence type="inferred from homology"/>
<comment type="similarity">
    <text evidence="2">Belongs to the ComB family.</text>
</comment>
<dbReference type="AlphaFoldDB" id="A0A7L4URS1"/>
<gene>
    <name evidence="8" type="ORF">C7377_0770</name>
</gene>
<comment type="caution">
    <text evidence="8">The sequence shown here is derived from an EMBL/GenBank/DDBJ whole genome shotgun (WGS) entry which is preliminary data.</text>
</comment>
<evidence type="ECO:0000256" key="7">
    <source>
        <dbReference type="ARBA" id="ARBA00033711"/>
    </source>
</evidence>
<evidence type="ECO:0000256" key="6">
    <source>
        <dbReference type="ARBA" id="ARBA00022842"/>
    </source>
</evidence>
<dbReference type="EC" id="3.1.3.71" evidence="3"/>
<comment type="catalytic activity">
    <reaction evidence="7">
        <text>(2R)-O-phospho-3-sulfolactate + H2O = (2R)-3-sulfolactate + phosphate</text>
        <dbReference type="Rhea" id="RHEA:23416"/>
        <dbReference type="ChEBI" id="CHEBI:15377"/>
        <dbReference type="ChEBI" id="CHEBI:15597"/>
        <dbReference type="ChEBI" id="CHEBI:43474"/>
        <dbReference type="ChEBI" id="CHEBI:58738"/>
        <dbReference type="EC" id="3.1.3.71"/>
    </reaction>
</comment>
<dbReference type="Proteomes" id="UP000251835">
    <property type="component" value="Unassembled WGS sequence"/>
</dbReference>
<dbReference type="RefSeq" id="WP_116495984.1">
    <property type="nucleotide sequence ID" value="NZ_QENZ01000003.1"/>
</dbReference>
<dbReference type="InterPro" id="IPR036702">
    <property type="entry name" value="ComB-like_sf"/>
</dbReference>
<name>A0A7L4URS1_BALHA</name>
<dbReference type="Gene3D" id="3.90.1560.10">
    <property type="entry name" value="ComB-like"/>
    <property type="match status" value="1"/>
</dbReference>
<keyword evidence="5" id="KW-0378">Hydrolase</keyword>
<keyword evidence="9" id="KW-1185">Reference proteome</keyword>
<evidence type="ECO:0000313" key="8">
    <source>
        <dbReference type="EMBL" id="PVX52453.1"/>
    </source>
</evidence>
<dbReference type="EMBL" id="QENZ01000003">
    <property type="protein sequence ID" value="PVX52453.1"/>
    <property type="molecule type" value="Genomic_DNA"/>
</dbReference>
<dbReference type="PANTHER" id="PTHR37311">
    <property type="entry name" value="2-PHOSPHOSULFOLACTATE PHOSPHATASE-RELATED"/>
    <property type="match status" value="1"/>
</dbReference>
<dbReference type="SUPFAM" id="SSF142823">
    <property type="entry name" value="ComB-like"/>
    <property type="match status" value="1"/>
</dbReference>
<evidence type="ECO:0000313" key="9">
    <source>
        <dbReference type="Proteomes" id="UP000251835"/>
    </source>
</evidence>
<sequence>MKKIEICLAPVLYPHQKLDDSIVVVIDIFRATTTFCVALANGVESIKPFASAEETFTYKNKEGYMIAGERNGYKLEGFDLSNSPKAFMNNDEVKGKKIAFTTTNGTQAISLVKDDATVVIGSFLNEGALLRWLVEQDKNVLLLCSGWKNTINYEDTLFAGSLAEKMIKTDLWEHSSDSVEIAMTLYNEGRENLLEYIYKKSARIKKRSEEIGQEFEYCMKRGILQNVPIFRDGYLINYEE</sequence>
<dbReference type="PANTHER" id="PTHR37311:SF1">
    <property type="entry name" value="2-PHOSPHOSULFOLACTATE PHOSPHATASE-RELATED"/>
    <property type="match status" value="1"/>
</dbReference>
<evidence type="ECO:0000256" key="5">
    <source>
        <dbReference type="ARBA" id="ARBA00022801"/>
    </source>
</evidence>
<dbReference type="InterPro" id="IPR005238">
    <property type="entry name" value="ComB-like"/>
</dbReference>
<protein>
    <recommendedName>
        <fullName evidence="4">Probable 2-phosphosulfolactate phosphatase</fullName>
        <ecNumber evidence="3">3.1.3.71</ecNumber>
    </recommendedName>
</protein>
<evidence type="ECO:0000256" key="1">
    <source>
        <dbReference type="ARBA" id="ARBA00001946"/>
    </source>
</evidence>
<dbReference type="Pfam" id="PF04029">
    <property type="entry name" value="2-ph_phosp"/>
    <property type="match status" value="1"/>
</dbReference>
<dbReference type="GO" id="GO:0050545">
    <property type="term" value="F:sulfopyruvate decarboxylase activity"/>
    <property type="evidence" value="ECO:0007669"/>
    <property type="project" value="TreeGrafter"/>
</dbReference>
<keyword evidence="6" id="KW-0460">Magnesium</keyword>
<evidence type="ECO:0000256" key="2">
    <source>
        <dbReference type="ARBA" id="ARBA00009997"/>
    </source>
</evidence>
<evidence type="ECO:0000256" key="3">
    <source>
        <dbReference type="ARBA" id="ARBA00012953"/>
    </source>
</evidence>
<comment type="cofactor">
    <cofactor evidence="1">
        <name>Mg(2+)</name>
        <dbReference type="ChEBI" id="CHEBI:18420"/>
    </cofactor>
</comment>
<organism evidence="8 9">
    <name type="scientific">Balneicella halophila</name>
    <dbReference type="NCBI Taxonomy" id="1537566"/>
    <lineage>
        <taxon>Bacteria</taxon>
        <taxon>Pseudomonadati</taxon>
        <taxon>Bacteroidota</taxon>
        <taxon>Bacteroidia</taxon>
        <taxon>Bacteroidales</taxon>
        <taxon>Balneicellaceae</taxon>
        <taxon>Balneicella</taxon>
    </lineage>
</organism>
<dbReference type="GO" id="GO:0000287">
    <property type="term" value="F:magnesium ion binding"/>
    <property type="evidence" value="ECO:0007669"/>
    <property type="project" value="InterPro"/>
</dbReference>
<accession>A0A7L4URS1</accession>
<dbReference type="GO" id="GO:0050532">
    <property type="term" value="F:2-phosphosulfolactate phosphatase activity"/>
    <property type="evidence" value="ECO:0007669"/>
    <property type="project" value="UniProtKB-EC"/>
</dbReference>
<dbReference type="OrthoDB" id="4913at2"/>
<reference evidence="8 9" key="1">
    <citation type="submission" date="2018-05" db="EMBL/GenBank/DDBJ databases">
        <title>Genomic Encyclopedia of Type Strains, Phase IV (KMG-IV): sequencing the most valuable type-strain genomes for metagenomic binning, comparative biology and taxonomic classification.</title>
        <authorList>
            <person name="Goeker M."/>
        </authorList>
    </citation>
    <scope>NUCLEOTIDE SEQUENCE [LARGE SCALE GENOMIC DNA]</scope>
    <source>
        <strain evidence="8 9">DSM 28579</strain>
    </source>
</reference>